<feature type="domain" description="Aminotransferase class I/classII large" evidence="1">
    <location>
        <begin position="122"/>
        <end position="387"/>
    </location>
</feature>
<dbReference type="Proteomes" id="UP000076400">
    <property type="component" value="Unassembled WGS sequence"/>
</dbReference>
<dbReference type="Pfam" id="PF00155">
    <property type="entry name" value="Aminotran_1_2"/>
    <property type="match status" value="1"/>
</dbReference>
<dbReference type="EMBL" id="LPXN01000095">
    <property type="protein sequence ID" value="KZD09739.1"/>
    <property type="molecule type" value="Genomic_DNA"/>
</dbReference>
<evidence type="ECO:0000313" key="3">
    <source>
        <dbReference type="Proteomes" id="UP000076400"/>
    </source>
</evidence>
<gene>
    <name evidence="2" type="ORF">AUP43_06730</name>
</gene>
<sequence>MKAATQEKPALRTDRFGNVVDPTVGYARGAILTGELAESLRQQRAYGIVRERYARLGDAGIFNLTGLIRAFPLEDSDDEAMRSYVHFIARSQNELESLALARMGGGVETHAGFLATRITAGMLAVMLTLLKPGDRVLSLVADDRSHPSVRQAVVLAGGRFEEFTDPDAYAEAIATGDAPRMAVFTAISPSKKHLVQPIVEKAAALAKAKGALIVIDDAHMAARISLYDESPGLALAGADIAVWSLDKHLGGPRSGFVAGKQALIAPIKARALALGVEAQLGQYLAAVHAVERFDPEPIRAAARMSETILEALRPELGDKVYLAGAGIAVGGEDMLELAMRRSNMQASALVPIEAVAYASMRVLAEHGGVMIPAVGMPGAACTFRIMMYPDGMRMGEQRILAAWRTAIDGLSAALDDRAQVAAWLQS</sequence>
<evidence type="ECO:0000313" key="2">
    <source>
        <dbReference type="EMBL" id="KZD09739.1"/>
    </source>
</evidence>
<reference evidence="2 3" key="1">
    <citation type="submission" date="2015-12" db="EMBL/GenBank/DDBJ databases">
        <title>Genome sequence of Oceanibaculum pacificum MCCC 1A02656.</title>
        <authorList>
            <person name="Lu L."/>
            <person name="Lai Q."/>
            <person name="Shao Z."/>
            <person name="Qian P."/>
        </authorList>
    </citation>
    <scope>NUCLEOTIDE SEQUENCE [LARGE SCALE GENOMIC DNA]</scope>
    <source>
        <strain evidence="2 3">MCCC 1A02656</strain>
    </source>
</reference>
<dbReference type="RefSeq" id="WP_067554532.1">
    <property type="nucleotide sequence ID" value="NZ_LPXN01000095.1"/>
</dbReference>
<protein>
    <recommendedName>
        <fullName evidence="1">Aminotransferase class I/classII large domain-containing protein</fullName>
    </recommendedName>
</protein>
<dbReference type="InterPro" id="IPR004839">
    <property type="entry name" value="Aminotransferase_I/II_large"/>
</dbReference>
<dbReference type="OrthoDB" id="9787096at2"/>
<dbReference type="Gene3D" id="3.40.640.10">
    <property type="entry name" value="Type I PLP-dependent aspartate aminotransferase-like (Major domain)"/>
    <property type="match status" value="1"/>
</dbReference>
<evidence type="ECO:0000259" key="1">
    <source>
        <dbReference type="Pfam" id="PF00155"/>
    </source>
</evidence>
<dbReference type="AlphaFoldDB" id="A0A154W875"/>
<dbReference type="SUPFAM" id="SSF53383">
    <property type="entry name" value="PLP-dependent transferases"/>
    <property type="match status" value="1"/>
</dbReference>
<name>A0A154W875_9PROT</name>
<dbReference type="InterPro" id="IPR015424">
    <property type="entry name" value="PyrdxlP-dep_Trfase"/>
</dbReference>
<comment type="caution">
    <text evidence="2">The sequence shown here is derived from an EMBL/GenBank/DDBJ whole genome shotgun (WGS) entry which is preliminary data.</text>
</comment>
<dbReference type="GO" id="GO:0030170">
    <property type="term" value="F:pyridoxal phosphate binding"/>
    <property type="evidence" value="ECO:0007669"/>
    <property type="project" value="InterPro"/>
</dbReference>
<organism evidence="2 3">
    <name type="scientific">Oceanibaculum pacificum</name>
    <dbReference type="NCBI Taxonomy" id="580166"/>
    <lineage>
        <taxon>Bacteria</taxon>
        <taxon>Pseudomonadati</taxon>
        <taxon>Pseudomonadota</taxon>
        <taxon>Alphaproteobacteria</taxon>
        <taxon>Rhodospirillales</taxon>
        <taxon>Oceanibaculaceae</taxon>
        <taxon>Oceanibaculum</taxon>
    </lineage>
</organism>
<dbReference type="InterPro" id="IPR015421">
    <property type="entry name" value="PyrdxlP-dep_Trfase_major"/>
</dbReference>
<proteinExistence type="predicted"/>
<keyword evidence="3" id="KW-1185">Reference proteome</keyword>
<accession>A0A154W875</accession>
<dbReference type="Gene3D" id="3.90.1150.70">
    <property type="match status" value="1"/>
</dbReference>
<dbReference type="STRING" id="580166.AUP43_06730"/>